<dbReference type="Pfam" id="PF07045">
    <property type="entry name" value="DUF1330"/>
    <property type="match status" value="1"/>
</dbReference>
<dbReference type="InterPro" id="IPR011008">
    <property type="entry name" value="Dimeric_a/b-barrel"/>
</dbReference>
<feature type="domain" description="DUF1330" evidence="1">
    <location>
        <begin position="16"/>
        <end position="108"/>
    </location>
</feature>
<name>A0ABT9E6L3_9PROT</name>
<evidence type="ECO:0000313" key="3">
    <source>
        <dbReference type="Proteomes" id="UP001243009"/>
    </source>
</evidence>
<evidence type="ECO:0000259" key="1">
    <source>
        <dbReference type="Pfam" id="PF07045"/>
    </source>
</evidence>
<dbReference type="Gene3D" id="3.30.70.100">
    <property type="match status" value="1"/>
</dbReference>
<accession>A0ABT9E6L3</accession>
<protein>
    <submittedName>
        <fullName evidence="2">DUF1330 domain-containing protein</fullName>
    </submittedName>
</protein>
<dbReference type="Proteomes" id="UP001243009">
    <property type="component" value="Unassembled WGS sequence"/>
</dbReference>
<gene>
    <name evidence="2" type="ORF">Q7A36_26000</name>
</gene>
<dbReference type="InterPro" id="IPR010753">
    <property type="entry name" value="DUF1330"/>
</dbReference>
<dbReference type="EMBL" id="JAUTWS010000035">
    <property type="protein sequence ID" value="MDO9711827.1"/>
    <property type="molecule type" value="Genomic_DNA"/>
</dbReference>
<evidence type="ECO:0000313" key="2">
    <source>
        <dbReference type="EMBL" id="MDO9711827.1"/>
    </source>
</evidence>
<proteinExistence type="predicted"/>
<sequence>MPLGIAEEEGTPTMAKAYWVATYRSVSNPDALAAYARLSGPAIVAAGGRILVRGLPAHTYEAGLMQRTVVIEFDSVEHARAAHDSAAYQEALAALAGGAERDIRIVEGA</sequence>
<dbReference type="RefSeq" id="WP_305106682.1">
    <property type="nucleotide sequence ID" value="NZ_JAUTWS010000035.1"/>
</dbReference>
<comment type="caution">
    <text evidence="2">The sequence shown here is derived from an EMBL/GenBank/DDBJ whole genome shotgun (WGS) entry which is preliminary data.</text>
</comment>
<keyword evidence="3" id="KW-1185">Reference proteome</keyword>
<dbReference type="SUPFAM" id="SSF54909">
    <property type="entry name" value="Dimeric alpha+beta barrel"/>
    <property type="match status" value="1"/>
</dbReference>
<reference evidence="2 3" key="1">
    <citation type="submission" date="2023-08" db="EMBL/GenBank/DDBJ databases">
        <title>The draft genome sequence of Paracraurococcus sp. LOR1-02.</title>
        <authorList>
            <person name="Kingkaew E."/>
            <person name="Tanasupawat S."/>
        </authorList>
    </citation>
    <scope>NUCLEOTIDE SEQUENCE [LARGE SCALE GENOMIC DNA]</scope>
    <source>
        <strain evidence="2 3">LOR1-02</strain>
    </source>
</reference>
<organism evidence="2 3">
    <name type="scientific">Paracraurococcus lichenis</name>
    <dbReference type="NCBI Taxonomy" id="3064888"/>
    <lineage>
        <taxon>Bacteria</taxon>
        <taxon>Pseudomonadati</taxon>
        <taxon>Pseudomonadota</taxon>
        <taxon>Alphaproteobacteria</taxon>
        <taxon>Acetobacterales</taxon>
        <taxon>Roseomonadaceae</taxon>
        <taxon>Paracraurococcus</taxon>
    </lineage>
</organism>